<evidence type="ECO:0000256" key="9">
    <source>
        <dbReference type="ARBA" id="ARBA00022840"/>
    </source>
</evidence>
<dbReference type="PROSITE" id="PS50980">
    <property type="entry name" value="COA_CT_NTER"/>
    <property type="match status" value="1"/>
</dbReference>
<dbReference type="Pfam" id="PF01039">
    <property type="entry name" value="Carboxyl_trans"/>
    <property type="match status" value="1"/>
</dbReference>
<comment type="caution">
    <text evidence="15">The sequence shown here is derived from an EMBL/GenBank/DDBJ whole genome shotgun (WGS) entry which is preliminary data.</text>
</comment>
<feature type="binding site" evidence="13">
    <location>
        <position position="36"/>
    </location>
    <ligand>
        <name>Zn(2+)</name>
        <dbReference type="ChEBI" id="CHEBI:29105"/>
    </ligand>
</feature>
<dbReference type="Gene3D" id="3.90.226.10">
    <property type="entry name" value="2-enoyl-CoA Hydratase, Chain A, domain 1"/>
    <property type="match status" value="1"/>
</dbReference>
<dbReference type="AlphaFoldDB" id="A0A117SYJ7"/>
<feature type="domain" description="CoA carboxyltransferase N-terminal" evidence="14">
    <location>
        <begin position="29"/>
        <end position="293"/>
    </location>
</feature>
<keyword evidence="8 13" id="KW-0862">Zinc</keyword>
<name>A0A117SYJ7_9BACL</name>
<dbReference type="OrthoDB" id="9772975at2"/>
<comment type="catalytic activity">
    <reaction evidence="13">
        <text>N(6)-carboxybiotinyl-L-lysyl-[protein] + acetyl-CoA = N(6)-biotinyl-L-lysyl-[protein] + malonyl-CoA</text>
        <dbReference type="Rhea" id="RHEA:54728"/>
        <dbReference type="Rhea" id="RHEA-COMP:10505"/>
        <dbReference type="Rhea" id="RHEA-COMP:10506"/>
        <dbReference type="ChEBI" id="CHEBI:57288"/>
        <dbReference type="ChEBI" id="CHEBI:57384"/>
        <dbReference type="ChEBI" id="CHEBI:83144"/>
        <dbReference type="ChEBI" id="CHEBI:83145"/>
        <dbReference type="EC" id="2.1.3.15"/>
    </reaction>
</comment>
<dbReference type="GO" id="GO:0016743">
    <property type="term" value="F:carboxyl- or carbamoyltransferase activity"/>
    <property type="evidence" value="ECO:0007669"/>
    <property type="project" value="UniProtKB-UniRule"/>
</dbReference>
<gene>
    <name evidence="13" type="primary">accD</name>
    <name evidence="15" type="ORF">ATW55_12190</name>
</gene>
<keyword evidence="4 13" id="KW-0479">Metal-binding</keyword>
<dbReference type="RefSeq" id="WP_067711446.1">
    <property type="nucleotide sequence ID" value="NZ_LPVJ01000006.1"/>
</dbReference>
<evidence type="ECO:0000259" key="14">
    <source>
        <dbReference type="PROSITE" id="PS50980"/>
    </source>
</evidence>
<comment type="pathway">
    <text evidence="13">Lipid metabolism; malonyl-CoA biosynthesis; malonyl-CoA from acetyl-CoA: step 1/1.</text>
</comment>
<dbReference type="GO" id="GO:0008270">
    <property type="term" value="F:zinc ion binding"/>
    <property type="evidence" value="ECO:0007669"/>
    <property type="project" value="UniProtKB-UniRule"/>
</dbReference>
<evidence type="ECO:0000256" key="1">
    <source>
        <dbReference type="ARBA" id="ARBA00004496"/>
    </source>
</evidence>
<dbReference type="NCBIfam" id="TIGR00515">
    <property type="entry name" value="accD"/>
    <property type="match status" value="1"/>
</dbReference>
<comment type="similarity">
    <text evidence="13">Belongs to the AccD/PCCB family.</text>
</comment>
<evidence type="ECO:0000256" key="13">
    <source>
        <dbReference type="HAMAP-Rule" id="MF_01395"/>
    </source>
</evidence>
<organism evidence="15 16">
    <name type="scientific">Ferroacidibacillus organovorans</name>
    <dbReference type="NCBI Taxonomy" id="1765683"/>
    <lineage>
        <taxon>Bacteria</taxon>
        <taxon>Bacillati</taxon>
        <taxon>Bacillota</taxon>
        <taxon>Bacilli</taxon>
        <taxon>Bacillales</taxon>
        <taxon>Alicyclobacillaceae</taxon>
        <taxon>Ferroacidibacillus</taxon>
    </lineage>
</organism>
<dbReference type="UniPathway" id="UPA00655">
    <property type="reaction ID" value="UER00711"/>
</dbReference>
<evidence type="ECO:0000256" key="3">
    <source>
        <dbReference type="ARBA" id="ARBA00022679"/>
    </source>
</evidence>
<dbReference type="PRINTS" id="PR01070">
    <property type="entry name" value="ACCCTRFRASEB"/>
</dbReference>
<dbReference type="InterPro" id="IPR041010">
    <property type="entry name" value="Znf-ACC"/>
</dbReference>
<protein>
    <recommendedName>
        <fullName evidence="13">Acetyl-coenzyme A carboxylase carboxyl transferase subunit beta</fullName>
        <shortName evidence="13">ACCase subunit beta</shortName>
        <shortName evidence="13">Acetyl-CoA carboxylase carboxyltransferase subunit beta</shortName>
        <ecNumber evidence="13">2.1.3.15</ecNumber>
    </recommendedName>
</protein>
<feature type="zinc finger region" description="C4-type" evidence="13">
    <location>
        <begin position="33"/>
        <end position="55"/>
    </location>
</feature>
<dbReference type="InterPro" id="IPR011762">
    <property type="entry name" value="COA_CT_N"/>
</dbReference>
<feature type="binding site" evidence="13">
    <location>
        <position position="52"/>
    </location>
    <ligand>
        <name>Zn(2+)</name>
        <dbReference type="ChEBI" id="CHEBI:29105"/>
    </ligand>
</feature>
<keyword evidence="9 13" id="KW-0067">ATP-binding</keyword>
<dbReference type="EC" id="2.1.3.15" evidence="13"/>
<feature type="binding site" evidence="13">
    <location>
        <position position="55"/>
    </location>
    <ligand>
        <name>Zn(2+)</name>
        <dbReference type="ChEBI" id="CHEBI:29105"/>
    </ligand>
</feature>
<dbReference type="PANTHER" id="PTHR42995:SF5">
    <property type="entry name" value="ACETYL-COENZYME A CARBOXYLASE CARBOXYL TRANSFERASE SUBUNIT BETA, CHLOROPLASTIC"/>
    <property type="match status" value="1"/>
</dbReference>
<evidence type="ECO:0000256" key="8">
    <source>
        <dbReference type="ARBA" id="ARBA00022833"/>
    </source>
</evidence>
<dbReference type="GO" id="GO:2001295">
    <property type="term" value="P:malonyl-CoA biosynthetic process"/>
    <property type="evidence" value="ECO:0007669"/>
    <property type="project" value="UniProtKB-UniRule"/>
</dbReference>
<evidence type="ECO:0000313" key="15">
    <source>
        <dbReference type="EMBL" id="KUO97071.1"/>
    </source>
</evidence>
<sequence length="293" mass="32285">MLKDLFPKKRKFATISPNQSAKDRVPEGLMNKCKRCGEILLSRELEKNVKTCPHCGYHFSMTAPERIDATLDEGSFVEFDAHLLTGDPLSFPDYPEKVQKAREMSGLDEAILSGYGTIAGYPLYIAVMDFRFIMGSMGSVVGERLARTVERATDDGVPVVIFTVSGGARMQEGIFSLMQMAKVSAALRRHADAGQLYIAVCTNPTTGGVTASFAMQGDLNLAEPGAMIGFAGRRIIESTIRQQLPEEFQTAEFLLEHGMLDEVVHRKDMKPYLATVLSMHSKRGEPNGHRSAF</sequence>
<keyword evidence="11 13" id="KW-0275">Fatty acid biosynthesis</keyword>
<evidence type="ECO:0000256" key="4">
    <source>
        <dbReference type="ARBA" id="ARBA00022723"/>
    </source>
</evidence>
<evidence type="ECO:0000256" key="11">
    <source>
        <dbReference type="ARBA" id="ARBA00023160"/>
    </source>
</evidence>
<dbReference type="InterPro" id="IPR034733">
    <property type="entry name" value="AcCoA_carboxyl_beta"/>
</dbReference>
<accession>A0A117SYJ7</accession>
<reference evidence="15 16" key="1">
    <citation type="submission" date="2015-12" db="EMBL/GenBank/DDBJ databases">
        <title>Draft genome sequence of Acidibacillus ferrooxidans ITV001, isolated from a chalcopyrite acid mine drainage site in Brazil.</title>
        <authorList>
            <person name="Dall'Agnol H."/>
            <person name="Nancucheo I."/>
            <person name="Johnson B."/>
            <person name="Oliveira R."/>
            <person name="Leite L."/>
            <person name="Pylro V."/>
            <person name="Nunes G.L."/>
            <person name="Tzotzos G."/>
            <person name="Fernandes G.R."/>
            <person name="Dutra J."/>
            <person name="Orellana S.C."/>
            <person name="Oliveira G."/>
        </authorList>
    </citation>
    <scope>NUCLEOTIDE SEQUENCE [LARGE SCALE GENOMIC DNA]</scope>
    <source>
        <strain evidence="16">ITV01</strain>
    </source>
</reference>
<keyword evidence="13" id="KW-0963">Cytoplasm</keyword>
<keyword evidence="2 13" id="KW-0444">Lipid biosynthesis</keyword>
<evidence type="ECO:0000313" key="16">
    <source>
        <dbReference type="Proteomes" id="UP000053557"/>
    </source>
</evidence>
<comment type="cofactor">
    <cofactor evidence="13">
        <name>Zn(2+)</name>
        <dbReference type="ChEBI" id="CHEBI:29105"/>
    </cofactor>
    <text evidence="13">Binds 1 zinc ion per subunit.</text>
</comment>
<dbReference type="InterPro" id="IPR029045">
    <property type="entry name" value="ClpP/crotonase-like_dom_sf"/>
</dbReference>
<keyword evidence="6 13" id="KW-0863">Zinc-finger</keyword>
<evidence type="ECO:0000256" key="2">
    <source>
        <dbReference type="ARBA" id="ARBA00022516"/>
    </source>
</evidence>
<comment type="subunit">
    <text evidence="13">Acetyl-CoA carboxylase is a heterohexamer composed of biotin carboxyl carrier protein (AccB), biotin carboxylase (AccC) and two subunits each of ACCase subunit alpha (AccA) and ACCase subunit beta (AccD).</text>
</comment>
<dbReference type="GO" id="GO:0009317">
    <property type="term" value="C:acetyl-CoA carboxylase complex"/>
    <property type="evidence" value="ECO:0007669"/>
    <property type="project" value="InterPro"/>
</dbReference>
<dbReference type="HAMAP" id="MF_01395">
    <property type="entry name" value="AcetylCoA_CT_beta"/>
    <property type="match status" value="1"/>
</dbReference>
<evidence type="ECO:0000256" key="10">
    <source>
        <dbReference type="ARBA" id="ARBA00023098"/>
    </source>
</evidence>
<comment type="subcellular location">
    <subcellularLocation>
        <location evidence="1 13">Cytoplasm</location>
    </subcellularLocation>
</comment>
<proteinExistence type="inferred from homology"/>
<comment type="function">
    <text evidence="12 13">Component of the acetyl coenzyme A carboxylase (ACC) complex. Biotin carboxylase (BC) catalyzes the carboxylation of biotin on its carrier protein (BCCP) and then the CO(2) group is transferred by the transcarboxylase to acetyl-CoA to form malonyl-CoA.</text>
</comment>
<evidence type="ECO:0000256" key="7">
    <source>
        <dbReference type="ARBA" id="ARBA00022832"/>
    </source>
</evidence>
<keyword evidence="5 13" id="KW-0547">Nucleotide-binding</keyword>
<evidence type="ECO:0000256" key="12">
    <source>
        <dbReference type="ARBA" id="ARBA00025280"/>
    </source>
</evidence>
<dbReference type="Proteomes" id="UP000053557">
    <property type="component" value="Unassembled WGS sequence"/>
</dbReference>
<keyword evidence="16" id="KW-1185">Reference proteome</keyword>
<dbReference type="InterPro" id="IPR000438">
    <property type="entry name" value="Acetyl_CoA_COase_Trfase_b_su"/>
</dbReference>
<keyword evidence="7 13" id="KW-0276">Fatty acid metabolism</keyword>
<evidence type="ECO:0000256" key="6">
    <source>
        <dbReference type="ARBA" id="ARBA00022771"/>
    </source>
</evidence>
<keyword evidence="3 13" id="KW-0808">Transferase</keyword>
<dbReference type="GO" id="GO:0003989">
    <property type="term" value="F:acetyl-CoA carboxylase activity"/>
    <property type="evidence" value="ECO:0007669"/>
    <property type="project" value="InterPro"/>
</dbReference>
<dbReference type="EMBL" id="LPVJ01000006">
    <property type="protein sequence ID" value="KUO97071.1"/>
    <property type="molecule type" value="Genomic_DNA"/>
</dbReference>
<keyword evidence="10 13" id="KW-0443">Lipid metabolism</keyword>
<dbReference type="GO" id="GO:0006633">
    <property type="term" value="P:fatty acid biosynthetic process"/>
    <property type="evidence" value="ECO:0007669"/>
    <property type="project" value="UniProtKB-KW"/>
</dbReference>
<evidence type="ECO:0000256" key="5">
    <source>
        <dbReference type="ARBA" id="ARBA00022741"/>
    </source>
</evidence>
<dbReference type="GO" id="GO:0005524">
    <property type="term" value="F:ATP binding"/>
    <property type="evidence" value="ECO:0007669"/>
    <property type="project" value="UniProtKB-KW"/>
</dbReference>
<feature type="binding site" evidence="13">
    <location>
        <position position="33"/>
    </location>
    <ligand>
        <name>Zn(2+)</name>
        <dbReference type="ChEBI" id="CHEBI:29105"/>
    </ligand>
</feature>
<dbReference type="SUPFAM" id="SSF52096">
    <property type="entry name" value="ClpP/crotonase"/>
    <property type="match status" value="1"/>
</dbReference>
<dbReference type="PANTHER" id="PTHR42995">
    <property type="entry name" value="ACETYL-COENZYME A CARBOXYLASE CARBOXYL TRANSFERASE SUBUNIT BETA, CHLOROPLASTIC"/>
    <property type="match status" value="1"/>
</dbReference>
<dbReference type="Pfam" id="PF17848">
    <property type="entry name" value="Zn_ribbon_ACC"/>
    <property type="match status" value="1"/>
</dbReference>